<evidence type="ECO:0000256" key="1">
    <source>
        <dbReference type="SAM" id="MobiDB-lite"/>
    </source>
</evidence>
<dbReference type="RefSeq" id="WP_247815634.1">
    <property type="nucleotide sequence ID" value="NZ_JAKRKC020000002.1"/>
</dbReference>
<organism evidence="2 3">
    <name type="scientific">Actinomadura luzonensis</name>
    <dbReference type="NCBI Taxonomy" id="2805427"/>
    <lineage>
        <taxon>Bacteria</taxon>
        <taxon>Bacillati</taxon>
        <taxon>Actinomycetota</taxon>
        <taxon>Actinomycetes</taxon>
        <taxon>Streptosporangiales</taxon>
        <taxon>Thermomonosporaceae</taxon>
        <taxon>Actinomadura</taxon>
    </lineage>
</organism>
<feature type="compositionally biased region" description="Gly residues" evidence="1">
    <location>
        <begin position="19"/>
        <end position="38"/>
    </location>
</feature>
<dbReference type="EMBL" id="JAKRKC020000002">
    <property type="protein sequence ID" value="MCK2219472.1"/>
    <property type="molecule type" value="Genomic_DNA"/>
</dbReference>
<dbReference type="Proteomes" id="UP001317259">
    <property type="component" value="Unassembled WGS sequence"/>
</dbReference>
<evidence type="ECO:0000313" key="3">
    <source>
        <dbReference type="Proteomes" id="UP001317259"/>
    </source>
</evidence>
<reference evidence="2 3" key="1">
    <citation type="submission" date="2022-04" db="EMBL/GenBank/DDBJ databases">
        <title>Genome draft of Actinomadura sp. ATCC 31491.</title>
        <authorList>
            <person name="Shi X."/>
            <person name="Du Y."/>
        </authorList>
    </citation>
    <scope>NUCLEOTIDE SEQUENCE [LARGE SCALE GENOMIC DNA]</scope>
    <source>
        <strain evidence="2 3">ATCC 31491</strain>
    </source>
</reference>
<feature type="region of interest" description="Disordered" evidence="1">
    <location>
        <begin position="18"/>
        <end position="87"/>
    </location>
</feature>
<keyword evidence="3" id="KW-1185">Reference proteome</keyword>
<sequence>MVPVGALVVAPVVRAAGRGRSGGGFLGGGLGQAGGGLQRAGHRDAFGAVGPPQGRRHAHRPGHEPAQQGDAQVRRHVGQALRRERGA</sequence>
<gene>
    <name evidence="2" type="ORF">MF672_037605</name>
</gene>
<name>A0ABT0G4H5_9ACTN</name>
<comment type="caution">
    <text evidence="2">The sequence shown here is derived from an EMBL/GenBank/DDBJ whole genome shotgun (WGS) entry which is preliminary data.</text>
</comment>
<proteinExistence type="predicted"/>
<protein>
    <submittedName>
        <fullName evidence="2">Uncharacterized protein</fullName>
    </submittedName>
</protein>
<accession>A0ABT0G4H5</accession>
<evidence type="ECO:0000313" key="2">
    <source>
        <dbReference type="EMBL" id="MCK2219472.1"/>
    </source>
</evidence>